<accession>A0A2G9TPM4</accession>
<feature type="compositionally biased region" description="Polar residues" evidence="2">
    <location>
        <begin position="24"/>
        <end position="35"/>
    </location>
</feature>
<dbReference type="Proteomes" id="UP000230423">
    <property type="component" value="Unassembled WGS sequence"/>
</dbReference>
<keyword evidence="4" id="KW-0808">Transferase</keyword>
<dbReference type="OrthoDB" id="5798715at2759"/>
<dbReference type="InterPro" id="IPR000477">
    <property type="entry name" value="RT_dom"/>
</dbReference>
<keyword evidence="4" id="KW-0548">Nucleotidyltransferase</keyword>
<feature type="compositionally biased region" description="Polar residues" evidence="2">
    <location>
        <begin position="47"/>
        <end position="57"/>
    </location>
</feature>
<feature type="compositionally biased region" description="Low complexity" evidence="2">
    <location>
        <begin position="128"/>
        <end position="137"/>
    </location>
</feature>
<dbReference type="GO" id="GO:0003964">
    <property type="term" value="F:RNA-directed DNA polymerase activity"/>
    <property type="evidence" value="ECO:0007669"/>
    <property type="project" value="UniProtKB-KW"/>
</dbReference>
<dbReference type="InterPro" id="IPR043502">
    <property type="entry name" value="DNA/RNA_pol_sf"/>
</dbReference>
<feature type="coiled-coil region" evidence="1">
    <location>
        <begin position="339"/>
        <end position="366"/>
    </location>
</feature>
<feature type="region of interest" description="Disordered" evidence="2">
    <location>
        <begin position="122"/>
        <end position="189"/>
    </location>
</feature>
<feature type="region of interest" description="Disordered" evidence="2">
    <location>
        <begin position="1"/>
        <end position="57"/>
    </location>
</feature>
<dbReference type="PANTHER" id="PTHR35450">
    <property type="entry name" value="REVERSE TRANSCRIPTASE DOMAIN-CONTAINING PROTEIN"/>
    <property type="match status" value="1"/>
</dbReference>
<dbReference type="AlphaFoldDB" id="A0A2G9TPM4"/>
<keyword evidence="4" id="KW-0695">RNA-directed DNA polymerase</keyword>
<name>A0A2G9TPM4_TELCI</name>
<keyword evidence="5" id="KW-1185">Reference proteome</keyword>
<evidence type="ECO:0000313" key="4">
    <source>
        <dbReference type="EMBL" id="PIO59921.1"/>
    </source>
</evidence>
<evidence type="ECO:0000256" key="1">
    <source>
        <dbReference type="SAM" id="Coils"/>
    </source>
</evidence>
<proteinExistence type="predicted"/>
<evidence type="ECO:0000313" key="5">
    <source>
        <dbReference type="Proteomes" id="UP000230423"/>
    </source>
</evidence>
<feature type="compositionally biased region" description="Basic and acidic residues" evidence="2">
    <location>
        <begin position="138"/>
        <end position="170"/>
    </location>
</feature>
<reference evidence="4 5" key="1">
    <citation type="submission" date="2015-09" db="EMBL/GenBank/DDBJ databases">
        <title>Draft genome of the parasitic nematode Teladorsagia circumcincta isolate WARC Sus (inbred).</title>
        <authorList>
            <person name="Mitreva M."/>
        </authorList>
    </citation>
    <scope>NUCLEOTIDE SEQUENCE [LARGE SCALE GENOMIC DNA]</scope>
    <source>
        <strain evidence="4 5">S</strain>
    </source>
</reference>
<gene>
    <name evidence="4" type="ORF">TELCIR_18602</name>
</gene>
<protein>
    <submittedName>
        <fullName evidence="4">Reverse transcriptase</fullName>
    </submittedName>
</protein>
<dbReference type="PANTHER" id="PTHR35450:SF2">
    <property type="entry name" value="REVERSE TRANSCRIPTASE DOMAIN-CONTAINING PROTEIN"/>
    <property type="match status" value="1"/>
</dbReference>
<keyword evidence="1" id="KW-0175">Coiled coil</keyword>
<dbReference type="CDD" id="cd01650">
    <property type="entry name" value="RT_nLTR_like"/>
    <property type="match status" value="1"/>
</dbReference>
<feature type="domain" description="Reverse transcriptase" evidence="3">
    <location>
        <begin position="474"/>
        <end position="758"/>
    </location>
</feature>
<dbReference type="PROSITE" id="PS50878">
    <property type="entry name" value="RT_POL"/>
    <property type="match status" value="1"/>
</dbReference>
<organism evidence="4 5">
    <name type="scientific">Teladorsagia circumcincta</name>
    <name type="common">Brown stomach worm</name>
    <name type="synonym">Ostertagia circumcincta</name>
    <dbReference type="NCBI Taxonomy" id="45464"/>
    <lineage>
        <taxon>Eukaryota</taxon>
        <taxon>Metazoa</taxon>
        <taxon>Ecdysozoa</taxon>
        <taxon>Nematoda</taxon>
        <taxon>Chromadorea</taxon>
        <taxon>Rhabditida</taxon>
        <taxon>Rhabditina</taxon>
        <taxon>Rhabditomorpha</taxon>
        <taxon>Strongyloidea</taxon>
        <taxon>Trichostrongylidae</taxon>
        <taxon>Teladorsagia</taxon>
    </lineage>
</organism>
<dbReference type="Pfam" id="PF00078">
    <property type="entry name" value="RVT_1"/>
    <property type="match status" value="1"/>
</dbReference>
<dbReference type="SUPFAM" id="SSF56672">
    <property type="entry name" value="DNA/RNA polymerases"/>
    <property type="match status" value="1"/>
</dbReference>
<evidence type="ECO:0000256" key="2">
    <source>
        <dbReference type="SAM" id="MobiDB-lite"/>
    </source>
</evidence>
<dbReference type="EMBL" id="KZ370427">
    <property type="protein sequence ID" value="PIO59921.1"/>
    <property type="molecule type" value="Genomic_DNA"/>
</dbReference>
<evidence type="ECO:0000259" key="3">
    <source>
        <dbReference type="PROSITE" id="PS50878"/>
    </source>
</evidence>
<sequence length="1238" mass="140362">MSRVADTVEDNGPHSRSPALASARQRTSQLPSLGQPSLRGAAGPNEPSAQGTTVVSRRSSLWSTNELNKLADLVNRHRDASGRIQWRNLGPAWESLRNANDPQRTIAALKGAYAKLARNEGRATNENAARAQGAGAADLREDAERQSGQNDQRDREPVDVTNAGERREPDAGNTPTEQEPRQESGGGSEELMADLGARFLKYYRIAIATQDRQPVRRPKGEIPKVLLQVGNEILAEELRKRKIKSLTSLNAAVYAIARAVSGRAVEDASRRLEPERERFKEAIQLRSTLIRFISVLVGELRRRLGTEGGPGGQGRPSPLYLEVSRLYKVSRTVDVRRLCIRLRDQLNIVQQDIKRMEDAKRRFQVRRRGPPLIAREPRDQGGNVPVDQVREYWAPIVGEVQPFVETEELAAWSRAHRQAGNIHVDIDLTEDDWRTLFSRIKPWKATGPDGIQGFWWKHLPEAKERLKEWCIRALHRRREKIPRWLCRGRVVLIPKGKSAAPGPGDFRPIACLNTCYKVLTAMIANRIAKCTRDRFPKEQVALRKGIWGCTHAHILDQTVCRDAIKHRAELHMLWVDMTKAFDSVSHGAVRWTVRQWGIPNPIIALLQRIMSKQSVRYYGYQDNKSVRSAPLEIRNGLMQGDTLSPLLFCLSIAPISGWLSSNIEPYKTKTGSSSKGEGSLEVGHIFYMDDLKVYTTNWRDLVKAKVGIQRVAEQLGLKMNPQKCAVKSLNVAAEGGTEIGEIPILGLNSFYKYLGAEQDTLVSMREVWQRVQANAWNTAVRIMNSELTVRQKVQGYNQTVIPKLKYAVSCVIFGKGRLDSLKKRARDFDIRVRKLLEESKMRFGYSCVARLYVSKEEGGLGLKSVEEEVEHTIVYTWCYLSSNPDFIVPYQLAESLRASSKRSLTTDFKSVMVANGLEGRVTRTLLTFIEVDGRSYDSATKAARAISTLVHQRWAQFQMSEWKKRRVASRVLEDPDGRFQLNHKDSFLWLSKGWVSSEVLRNVWAVQEGSLLTRASAPGRAVQAPATCRMGCPMRETAEHIVSCCEHWRTNIMVERHDDVARVIYYSLKRKYGLANEVTNTHEPHVLVGSNVEIHWNNPVHTSESLKHNRPDILVWDRNARRIWIIEISVSWYTRIANQERKKISKYGVNSTLPEDTDLSLYRPGPNLKAVLQKDRRCRVDIVPIVLGTCGECSKSLRQNVQNLRLPDKTDFIIEKLSRNAILGTNWLVRSHLARNDE</sequence>